<feature type="transmembrane region" description="Helical" evidence="15">
    <location>
        <begin position="50"/>
        <end position="75"/>
    </location>
</feature>
<evidence type="ECO:0000256" key="15">
    <source>
        <dbReference type="SAM" id="Phobius"/>
    </source>
</evidence>
<feature type="domain" description="Peptidase M28" evidence="16">
    <location>
        <begin position="179"/>
        <end position="374"/>
    </location>
</feature>
<reference evidence="19" key="2">
    <citation type="submission" date="2020-05" db="UniProtKB">
        <authorList>
            <consortium name="EnsemblMetazoa"/>
        </authorList>
    </citation>
    <scope>IDENTIFICATION</scope>
    <source>
        <strain evidence="19">MINIMUS1</strain>
    </source>
</reference>
<evidence type="ECO:0000256" key="11">
    <source>
        <dbReference type="ARBA" id="ARBA00023049"/>
    </source>
</evidence>
<dbReference type="GO" id="GO:0008235">
    <property type="term" value="F:metalloexopeptidase activity"/>
    <property type="evidence" value="ECO:0007669"/>
    <property type="project" value="InterPro"/>
</dbReference>
<sequence>FFSCWFPQIEITDDRAGDSSELYISNIQSVVGVYCLNGGYPSGRSKSMKIVANIFTLELLWCVLGPGIGIGVYFLTYWNWNSLPDGVYLTDVDTSSEERFVAERALNDLGTLTSRGPRVAGSETNERFAVDFLYGAIEDIARQAHSEYEISYDVQRVGGSYFLDYDDYPITSYYRNVQNIVVSVVRRSSFSGKYLLLNAHFDSAVTSPGAGDDGTMVVVMLELMRQLTQNTKSTMQHGVLFLFNGCEENTMQGAHGFVSGHPLAQSVAAFLNLDVAANSGREIMFQSGPNYPFLMAYYRDYVRRPYANTLGEEVFQMGLVPSFTDYETLSKEGGWPGLDFALSSYGYLYHTALDARETISAGTLQHIGDNLLGLVSALSNAEELGNMQDHREGTAVFFDFMHLFLVYYTETTGLIINILLGVFSLALIVGTLFMFVRKDGAVGTNVLFEAGMALIVQTLSIVLGAGFSVLIAVIFDACDRSMSWFSSTWLLFGLYFVPCIAGLTLGPFLYVHFRKIPFLHDQGRVILFLHAQHCIYAVLLITLSIGGIRSAFVLLFPVIFYCATTIVNMIIRFRLNIWIYVHLVGQLIPIIYFCSLTVTLFAVFIPMTGRSDNRSNPDLQMGLFSALLTLLLVGLLTPFIVLFRRKLYVFGTLLLFFLVTAIVAATPEGFPFRENISPERYYIFHQQRNFYWPNGTLRDSGAIYYLHPQDRHTPELLQSEVPEWSNAKTLDDECERELYCGIPFYINRYHRQSESSHWLPALEPPVFPEPVVFQFLSRESPAPDRHRLYFSVQGPSHMSLYVSPLAGRKLVGWSFSDQIPPSGKRWKDQNVYFVNFFSGSLDLTPFTFYIEIEQSPSNQSPDSSLFYLTVVAQYMHHDKAFRTREFQTLLDKMPKYAHTVAYSGYMESWIF</sequence>
<dbReference type="PANTHER" id="PTHR12147">
    <property type="entry name" value="METALLOPEPTIDASE M28 FAMILY MEMBER"/>
    <property type="match status" value="1"/>
</dbReference>
<dbReference type="Proteomes" id="UP000075920">
    <property type="component" value="Unassembled WGS sequence"/>
</dbReference>
<evidence type="ECO:0000256" key="7">
    <source>
        <dbReference type="ARBA" id="ARBA00022801"/>
    </source>
</evidence>
<organism evidence="19 20">
    <name type="scientific">Anopheles minimus</name>
    <dbReference type="NCBI Taxonomy" id="112268"/>
    <lineage>
        <taxon>Eukaryota</taxon>
        <taxon>Metazoa</taxon>
        <taxon>Ecdysozoa</taxon>
        <taxon>Arthropoda</taxon>
        <taxon>Hexapoda</taxon>
        <taxon>Insecta</taxon>
        <taxon>Pterygota</taxon>
        <taxon>Neoptera</taxon>
        <taxon>Endopterygota</taxon>
        <taxon>Diptera</taxon>
        <taxon>Nematocera</taxon>
        <taxon>Culicoidea</taxon>
        <taxon>Culicidae</taxon>
        <taxon>Anophelinae</taxon>
        <taxon>Anopheles</taxon>
    </lineage>
</organism>
<dbReference type="SUPFAM" id="SSF53187">
    <property type="entry name" value="Zn-dependent exopeptidases"/>
    <property type="match status" value="1"/>
</dbReference>
<evidence type="ECO:0000256" key="6">
    <source>
        <dbReference type="ARBA" id="ARBA00022723"/>
    </source>
</evidence>
<evidence type="ECO:0000256" key="1">
    <source>
        <dbReference type="ARBA" id="ARBA00001947"/>
    </source>
</evidence>
<dbReference type="FunFam" id="3.40.630.10:FF:000008">
    <property type="entry name" value="Endoplasmic reticulum metallopeptidase 1"/>
    <property type="match status" value="1"/>
</dbReference>
<dbReference type="GO" id="GO:0006508">
    <property type="term" value="P:proteolysis"/>
    <property type="evidence" value="ECO:0007669"/>
    <property type="project" value="UniProtKB-KW"/>
</dbReference>
<dbReference type="InterPro" id="IPR007484">
    <property type="entry name" value="Peptidase_M28"/>
</dbReference>
<accession>A0A182WIW2</accession>
<feature type="transmembrane region" description="Helical" evidence="15">
    <location>
        <begin position="551"/>
        <end position="571"/>
    </location>
</feature>
<dbReference type="VEuPathDB" id="VectorBase:AMIN010316"/>
<feature type="transmembrane region" description="Helical" evidence="15">
    <location>
        <begin position="414"/>
        <end position="435"/>
    </location>
</feature>
<keyword evidence="6" id="KW-0479">Metal-binding</keyword>
<keyword evidence="20" id="KW-1185">Reference proteome</keyword>
<feature type="transmembrane region" description="Helical" evidence="15">
    <location>
        <begin position="583"/>
        <end position="607"/>
    </location>
</feature>
<comment type="cofactor">
    <cofactor evidence="1">
        <name>Zn(2+)</name>
        <dbReference type="ChEBI" id="CHEBI:29105"/>
    </cofactor>
</comment>
<dbReference type="Pfam" id="PF22248">
    <property type="entry name" value="ERMP1_C"/>
    <property type="match status" value="1"/>
</dbReference>
<feature type="domain" description="Endoplasmic reticulum metallopeptidase 1-like C-terminal" evidence="17">
    <location>
        <begin position="677"/>
        <end position="909"/>
    </location>
</feature>
<feature type="transmembrane region" description="Helical" evidence="15">
    <location>
        <begin position="487"/>
        <end position="513"/>
    </location>
</feature>
<keyword evidence="10 15" id="KW-1133">Transmembrane helix</keyword>
<dbReference type="GO" id="GO:0046872">
    <property type="term" value="F:metal ion binding"/>
    <property type="evidence" value="ECO:0007669"/>
    <property type="project" value="UniProtKB-KW"/>
</dbReference>
<evidence type="ECO:0000256" key="2">
    <source>
        <dbReference type="ARBA" id="ARBA00004477"/>
    </source>
</evidence>
<keyword evidence="9" id="KW-0862">Zinc</keyword>
<dbReference type="InterPro" id="IPR048024">
    <property type="entry name" value="Fxna-like_M28_dom"/>
</dbReference>
<evidence type="ECO:0000256" key="8">
    <source>
        <dbReference type="ARBA" id="ARBA00022824"/>
    </source>
</evidence>
<evidence type="ECO:0000256" key="4">
    <source>
        <dbReference type="ARBA" id="ARBA00022670"/>
    </source>
</evidence>
<dbReference type="EnsemblMetazoa" id="AMIN010316-RA">
    <property type="protein sequence ID" value="AMIN010316-PA"/>
    <property type="gene ID" value="AMIN010316"/>
</dbReference>
<keyword evidence="5 15" id="KW-0812">Transmembrane</keyword>
<dbReference type="InterPro" id="IPR053974">
    <property type="entry name" value="ERMP1_1-A_TM"/>
</dbReference>
<comment type="similarity">
    <text evidence="3">Belongs to the peptidase M28 family.</text>
</comment>
<evidence type="ECO:0000256" key="3">
    <source>
        <dbReference type="ARBA" id="ARBA00010918"/>
    </source>
</evidence>
<keyword evidence="7" id="KW-0378">Hydrolase</keyword>
<evidence type="ECO:0000259" key="16">
    <source>
        <dbReference type="Pfam" id="PF04389"/>
    </source>
</evidence>
<evidence type="ECO:0000259" key="17">
    <source>
        <dbReference type="Pfam" id="PF22248"/>
    </source>
</evidence>
<keyword evidence="4" id="KW-0645">Protease</keyword>
<comment type="subcellular location">
    <subcellularLocation>
        <location evidence="2">Endoplasmic reticulum membrane</location>
        <topology evidence="2">Multi-pass membrane protein</topology>
    </subcellularLocation>
</comment>
<dbReference type="STRING" id="112268.A0A182WIW2"/>
<evidence type="ECO:0000256" key="5">
    <source>
        <dbReference type="ARBA" id="ARBA00022692"/>
    </source>
</evidence>
<dbReference type="Pfam" id="PF22249">
    <property type="entry name" value="ERMP1-TM"/>
    <property type="match status" value="1"/>
</dbReference>
<keyword evidence="12 15" id="KW-0472">Membrane</keyword>
<evidence type="ECO:0000256" key="10">
    <source>
        <dbReference type="ARBA" id="ARBA00022989"/>
    </source>
</evidence>
<dbReference type="AlphaFoldDB" id="A0A182WIW2"/>
<dbReference type="InterPro" id="IPR045175">
    <property type="entry name" value="M28_fam"/>
</dbReference>
<evidence type="ECO:0000313" key="19">
    <source>
        <dbReference type="EnsemblMetazoa" id="AMIN010316-PA"/>
    </source>
</evidence>
<name>A0A182WIW2_9DIPT</name>
<feature type="transmembrane region" description="Helical" evidence="15">
    <location>
        <begin position="619"/>
        <end position="640"/>
    </location>
</feature>
<evidence type="ECO:0000256" key="9">
    <source>
        <dbReference type="ARBA" id="ARBA00022833"/>
    </source>
</evidence>
<keyword evidence="11" id="KW-0482">Metalloprotease</keyword>
<dbReference type="Gene3D" id="3.40.630.10">
    <property type="entry name" value="Zn peptidases"/>
    <property type="match status" value="1"/>
</dbReference>
<evidence type="ECO:0000313" key="20">
    <source>
        <dbReference type="Proteomes" id="UP000075920"/>
    </source>
</evidence>
<dbReference type="InterPro" id="IPR053973">
    <property type="entry name" value="ERMP1-like_C"/>
</dbReference>
<keyword evidence="13" id="KW-0325">Glycoprotein</keyword>
<dbReference type="GO" id="GO:0005789">
    <property type="term" value="C:endoplasmic reticulum membrane"/>
    <property type="evidence" value="ECO:0007669"/>
    <property type="project" value="UniProtKB-SubCell"/>
</dbReference>
<dbReference type="CDD" id="cd03875">
    <property type="entry name" value="M28_Fxna_like"/>
    <property type="match status" value="1"/>
</dbReference>
<evidence type="ECO:0000256" key="13">
    <source>
        <dbReference type="ARBA" id="ARBA00023180"/>
    </source>
</evidence>
<evidence type="ECO:0000256" key="14">
    <source>
        <dbReference type="ARBA" id="ARBA00078796"/>
    </source>
</evidence>
<dbReference type="PANTHER" id="PTHR12147:SF22">
    <property type="entry name" value="ENDOPLASMIC RETICULUM METALLOPEPTIDASE 1"/>
    <property type="match status" value="1"/>
</dbReference>
<feature type="domain" description="Endoplasmic reticulum metallopeptidase 1/1-A TM" evidence="18">
    <location>
        <begin position="452"/>
        <end position="663"/>
    </location>
</feature>
<reference evidence="20" key="1">
    <citation type="submission" date="2013-03" db="EMBL/GenBank/DDBJ databases">
        <title>The Genome Sequence of Anopheles minimus MINIMUS1.</title>
        <authorList>
            <consortium name="The Broad Institute Genomics Platform"/>
            <person name="Neafsey D.E."/>
            <person name="Walton C."/>
            <person name="Walker B."/>
            <person name="Young S.K."/>
            <person name="Zeng Q."/>
            <person name="Gargeya S."/>
            <person name="Fitzgerald M."/>
            <person name="Haas B."/>
            <person name="Abouelleil A."/>
            <person name="Allen A.W."/>
            <person name="Alvarado L."/>
            <person name="Arachchi H.M."/>
            <person name="Berlin A.M."/>
            <person name="Chapman S.B."/>
            <person name="Gainer-Dewar J."/>
            <person name="Goldberg J."/>
            <person name="Griggs A."/>
            <person name="Gujja S."/>
            <person name="Hansen M."/>
            <person name="Howarth C."/>
            <person name="Imamovic A."/>
            <person name="Ireland A."/>
            <person name="Larimer J."/>
            <person name="McCowan C."/>
            <person name="Murphy C."/>
            <person name="Pearson M."/>
            <person name="Poon T.W."/>
            <person name="Priest M."/>
            <person name="Roberts A."/>
            <person name="Saif S."/>
            <person name="Shea T."/>
            <person name="Sisk P."/>
            <person name="Sykes S."/>
            <person name="Wortman J."/>
            <person name="Nusbaum C."/>
            <person name="Birren B."/>
        </authorList>
    </citation>
    <scope>NUCLEOTIDE SEQUENCE [LARGE SCALE GENOMIC DNA]</scope>
    <source>
        <strain evidence="20">MINIMUS1</strain>
    </source>
</reference>
<feature type="transmembrane region" description="Helical" evidence="15">
    <location>
        <begin position="447"/>
        <end position="475"/>
    </location>
</feature>
<feature type="transmembrane region" description="Helical" evidence="15">
    <location>
        <begin position="647"/>
        <end position="665"/>
    </location>
</feature>
<protein>
    <recommendedName>
        <fullName evidence="14">FXNA-like protease</fullName>
    </recommendedName>
</protein>
<evidence type="ECO:0000259" key="18">
    <source>
        <dbReference type="Pfam" id="PF22249"/>
    </source>
</evidence>
<keyword evidence="8" id="KW-0256">Endoplasmic reticulum</keyword>
<dbReference type="Pfam" id="PF04389">
    <property type="entry name" value="Peptidase_M28"/>
    <property type="match status" value="1"/>
</dbReference>
<evidence type="ECO:0000256" key="12">
    <source>
        <dbReference type="ARBA" id="ARBA00023136"/>
    </source>
</evidence>
<proteinExistence type="inferred from homology"/>
<feature type="transmembrane region" description="Helical" evidence="15">
    <location>
        <begin position="525"/>
        <end position="545"/>
    </location>
</feature>